<dbReference type="Proteomes" id="UP000002433">
    <property type="component" value="Chromosome"/>
</dbReference>
<evidence type="ECO:0000313" key="1">
    <source>
        <dbReference type="EMBL" id="ABF31431.1"/>
    </source>
</evidence>
<dbReference type="EMBL" id="CP000259">
    <property type="protein sequence ID" value="ABF31431.1"/>
    <property type="molecule type" value="Genomic_DNA"/>
</dbReference>
<evidence type="ECO:0000313" key="2">
    <source>
        <dbReference type="Proteomes" id="UP000002433"/>
    </source>
</evidence>
<protein>
    <submittedName>
        <fullName evidence="1">Hypothetical cytosolic protein</fullName>
    </submittedName>
</protein>
<sequence>MERKEGFETLKKPSKAFFAIIDAVTIIKKAVQMTLSFLEMV</sequence>
<proteinExistence type="predicted"/>
<dbReference type="AlphaFoldDB" id="Q1JNG8"/>
<gene>
    <name evidence="1" type="primary">rgpG</name>
    <name evidence="1" type="ordered locus">MGAS9429_Spy0243</name>
</gene>
<reference evidence="1 2" key="1">
    <citation type="journal article" date="2006" name="Proc. Natl. Acad. Sci. U.S.A.">
        <title>Molecular genetic anatomy of inter- and intraserotype variation in the human bacterial pathogen group A Streptococcus.</title>
        <authorList>
            <person name="Beres S.B."/>
            <person name="Richter E.W."/>
            <person name="Nagiec M.J."/>
            <person name="Sumby P."/>
            <person name="Porcella S.F."/>
            <person name="DeLeo F.R."/>
            <person name="Musser J.M."/>
        </authorList>
    </citation>
    <scope>NUCLEOTIDE SEQUENCE [LARGE SCALE GENOMIC DNA]</scope>
    <source>
        <strain evidence="1 2">MGAS9429</strain>
    </source>
</reference>
<name>Q1JNG8_STRPC</name>
<organism evidence="1 2">
    <name type="scientific">Streptococcus pyogenes serotype M12 (strain MGAS9429)</name>
    <dbReference type="NCBI Taxonomy" id="370551"/>
    <lineage>
        <taxon>Bacteria</taxon>
        <taxon>Bacillati</taxon>
        <taxon>Bacillota</taxon>
        <taxon>Bacilli</taxon>
        <taxon>Lactobacillales</taxon>
        <taxon>Streptococcaceae</taxon>
        <taxon>Streptococcus</taxon>
    </lineage>
</organism>
<accession>Q1JNG8</accession>
<dbReference type="KEGG" id="spk:MGAS9429_Spy0243"/>
<dbReference type="HOGENOM" id="CLU_3277413_0_0_9"/>